<dbReference type="Proteomes" id="UP000436138">
    <property type="component" value="Chromosome"/>
</dbReference>
<dbReference type="PANTHER" id="PTHR43434">
    <property type="entry name" value="PHOSPHOGLYCOLATE PHOSPHATASE"/>
    <property type="match status" value="1"/>
</dbReference>
<dbReference type="GO" id="GO:0008967">
    <property type="term" value="F:phosphoglycolate phosphatase activity"/>
    <property type="evidence" value="ECO:0007669"/>
    <property type="project" value="TreeGrafter"/>
</dbReference>
<dbReference type="AlphaFoldDB" id="A0A6I6N511"/>
<dbReference type="KEGG" id="sbro:GQF42_21390"/>
<dbReference type="InterPro" id="IPR050155">
    <property type="entry name" value="HAD-like_hydrolase_sf"/>
</dbReference>
<proteinExistence type="predicted"/>
<sequence length="265" mass="28747">MVRCPLGNRHDGPDTLLVTSDATSDAASDANEIEKLRELITPARFVLWDFDGPICRLFAGRRAEQVAAGLVEWLERQGLHGLLTDTERETPDPQTVLRAVGRRHPDGDLVTALEERLTQEELRAARSALPTAYADPLIRTWTAVGARQAVITDASPRVVRSYLETRGLLGCFGSRLYGRTEDLHHPEPDPHRLSRALGAMGAEPSAALMIGGAARDITAARRAGVPFLGHARNEAGWRVLRAAGAGPVVCSLQPLLRALRAGPLR</sequence>
<gene>
    <name evidence="1" type="ORF">GQF42_21390</name>
</gene>
<dbReference type="PANTHER" id="PTHR43434:SF1">
    <property type="entry name" value="PHOSPHOGLYCOLATE PHOSPHATASE"/>
    <property type="match status" value="1"/>
</dbReference>
<protein>
    <submittedName>
        <fullName evidence="1">HAD hydrolase-like protein</fullName>
    </submittedName>
</protein>
<keyword evidence="1" id="KW-0378">Hydrolase</keyword>
<evidence type="ECO:0000313" key="2">
    <source>
        <dbReference type="Proteomes" id="UP000436138"/>
    </source>
</evidence>
<dbReference type="InterPro" id="IPR023214">
    <property type="entry name" value="HAD_sf"/>
</dbReference>
<dbReference type="Pfam" id="PF00702">
    <property type="entry name" value="Hydrolase"/>
    <property type="match status" value="1"/>
</dbReference>
<keyword evidence="2" id="KW-1185">Reference proteome</keyword>
<dbReference type="SUPFAM" id="SSF56784">
    <property type="entry name" value="HAD-like"/>
    <property type="match status" value="1"/>
</dbReference>
<dbReference type="EMBL" id="CP047020">
    <property type="protein sequence ID" value="QHA05511.1"/>
    <property type="molecule type" value="Genomic_DNA"/>
</dbReference>
<dbReference type="InterPro" id="IPR036412">
    <property type="entry name" value="HAD-like_sf"/>
</dbReference>
<organism evidence="1 2">
    <name type="scientific">Streptomyces broussonetiae</name>
    <dbReference type="NCBI Taxonomy" id="2686304"/>
    <lineage>
        <taxon>Bacteria</taxon>
        <taxon>Bacillati</taxon>
        <taxon>Actinomycetota</taxon>
        <taxon>Actinomycetes</taxon>
        <taxon>Kitasatosporales</taxon>
        <taxon>Streptomycetaceae</taxon>
        <taxon>Streptomyces</taxon>
    </lineage>
</organism>
<reference evidence="1 2" key="1">
    <citation type="submission" date="2019-12" db="EMBL/GenBank/DDBJ databases">
        <title>Streptomyces sp. strain T44 isolated from rhizosphere soil of Broussonetia papyrifera.</title>
        <authorList>
            <person name="Mo P."/>
        </authorList>
    </citation>
    <scope>NUCLEOTIDE SEQUENCE [LARGE SCALE GENOMIC DNA]</scope>
    <source>
        <strain evidence="1 2">T44</strain>
    </source>
</reference>
<accession>A0A6I6N511</accession>
<dbReference type="Gene3D" id="3.40.50.1000">
    <property type="entry name" value="HAD superfamily/HAD-like"/>
    <property type="match status" value="1"/>
</dbReference>
<evidence type="ECO:0000313" key="1">
    <source>
        <dbReference type="EMBL" id="QHA05511.1"/>
    </source>
</evidence>
<dbReference type="GO" id="GO:0006281">
    <property type="term" value="P:DNA repair"/>
    <property type="evidence" value="ECO:0007669"/>
    <property type="project" value="TreeGrafter"/>
</dbReference>
<name>A0A6I6N511_9ACTN</name>
<dbReference type="GO" id="GO:0005829">
    <property type="term" value="C:cytosol"/>
    <property type="evidence" value="ECO:0007669"/>
    <property type="project" value="TreeGrafter"/>
</dbReference>